<dbReference type="VEuPathDB" id="FungiDB:ACLA_091290"/>
<evidence type="ECO:0000313" key="2">
    <source>
        <dbReference type="Proteomes" id="UP000006701"/>
    </source>
</evidence>
<dbReference type="Proteomes" id="UP000006701">
    <property type="component" value="Unassembled WGS sequence"/>
</dbReference>
<dbReference type="GeneID" id="4705095"/>
<dbReference type="AlphaFoldDB" id="A1CEY2"/>
<dbReference type="OMA" id="NHAYEVH"/>
<dbReference type="RefSeq" id="XP_001272857.1">
    <property type="nucleotide sequence ID" value="XM_001272856.1"/>
</dbReference>
<name>A1CEY2_ASPCL</name>
<dbReference type="EMBL" id="DS027052">
    <property type="protein sequence ID" value="EAW11431.1"/>
    <property type="molecule type" value="Genomic_DNA"/>
</dbReference>
<dbReference type="STRING" id="344612.A1CEY2"/>
<dbReference type="OrthoDB" id="4469984at2759"/>
<dbReference type="HOGENOM" id="CLU_102594_0_0_1"/>
<dbReference type="eggNOG" id="ENOG502T6H4">
    <property type="taxonomic scope" value="Eukaryota"/>
</dbReference>
<proteinExistence type="predicted"/>
<organism evidence="1 2">
    <name type="scientific">Aspergillus clavatus (strain ATCC 1007 / CBS 513.65 / DSM 816 / NCTC 3887 / NRRL 1 / QM 1276 / 107)</name>
    <dbReference type="NCBI Taxonomy" id="344612"/>
    <lineage>
        <taxon>Eukaryota</taxon>
        <taxon>Fungi</taxon>
        <taxon>Dikarya</taxon>
        <taxon>Ascomycota</taxon>
        <taxon>Pezizomycotina</taxon>
        <taxon>Eurotiomycetes</taxon>
        <taxon>Eurotiomycetidae</taxon>
        <taxon>Eurotiales</taxon>
        <taxon>Aspergillaceae</taxon>
        <taxon>Aspergillus</taxon>
        <taxon>Aspergillus subgen. Fumigati</taxon>
    </lineage>
</organism>
<protein>
    <submittedName>
        <fullName evidence="1">Uncharacterized protein</fullName>
    </submittedName>
</protein>
<sequence>MPRCDDPTCTCHPPPKKPPVKPPCIEIFLRGAETEQICQIHQPGELDVFFDLIQHTMTIREIIKNSETRKMTHVTYLKLEARTFHLVNLHGLDDNSLFLKLQLKQAMCAVKGHKMRVKTKHFGFMPAEESKLYTKMYCCDWKEQNIEVLLPGERIHGWKTVALILGTFHRISKEHWCLLVNMAGAPEVAGLNWKQIERQLWPSKVSKESDVVEAKPKKAIVS</sequence>
<keyword evidence="2" id="KW-1185">Reference proteome</keyword>
<dbReference type="KEGG" id="act:ACLA_091290"/>
<evidence type="ECO:0000313" key="1">
    <source>
        <dbReference type="EMBL" id="EAW11431.1"/>
    </source>
</evidence>
<gene>
    <name evidence="1" type="ORF">ACLA_091290</name>
</gene>
<reference evidence="1 2" key="1">
    <citation type="journal article" date="2008" name="PLoS Genet.">
        <title>Genomic islands in the pathogenic filamentous fungus Aspergillus fumigatus.</title>
        <authorList>
            <person name="Fedorova N.D."/>
            <person name="Khaldi N."/>
            <person name="Joardar V.S."/>
            <person name="Maiti R."/>
            <person name="Amedeo P."/>
            <person name="Anderson M.J."/>
            <person name="Crabtree J."/>
            <person name="Silva J.C."/>
            <person name="Badger J.H."/>
            <person name="Albarraq A."/>
            <person name="Angiuoli S."/>
            <person name="Bussey H."/>
            <person name="Bowyer P."/>
            <person name="Cotty P.J."/>
            <person name="Dyer P.S."/>
            <person name="Egan A."/>
            <person name="Galens K."/>
            <person name="Fraser-Liggett C.M."/>
            <person name="Haas B.J."/>
            <person name="Inman J.M."/>
            <person name="Kent R."/>
            <person name="Lemieux S."/>
            <person name="Malavazi I."/>
            <person name="Orvis J."/>
            <person name="Roemer T."/>
            <person name="Ronning C.M."/>
            <person name="Sundaram J.P."/>
            <person name="Sutton G."/>
            <person name="Turner G."/>
            <person name="Venter J.C."/>
            <person name="White O.R."/>
            <person name="Whitty B.R."/>
            <person name="Youngman P."/>
            <person name="Wolfe K.H."/>
            <person name="Goldman G.H."/>
            <person name="Wortman J.R."/>
            <person name="Jiang B."/>
            <person name="Denning D.W."/>
            <person name="Nierman W.C."/>
        </authorList>
    </citation>
    <scope>NUCLEOTIDE SEQUENCE [LARGE SCALE GENOMIC DNA]</scope>
    <source>
        <strain evidence="2">ATCC 1007 / CBS 513.65 / DSM 816 / NCTC 3887 / NRRL 1</strain>
    </source>
</reference>
<accession>A1CEY2</accession>